<dbReference type="HOGENOM" id="CLU_000288_7_14_1"/>
<evidence type="ECO:0000256" key="6">
    <source>
        <dbReference type="ARBA" id="ARBA00022679"/>
    </source>
</evidence>
<dbReference type="OMA" id="TWGPSTC"/>
<dbReference type="SMART" id="SM00220">
    <property type="entry name" value="S_TKc"/>
    <property type="match status" value="1"/>
</dbReference>
<evidence type="ECO:0000256" key="4">
    <source>
        <dbReference type="ARBA" id="ARBA00022443"/>
    </source>
</evidence>
<reference evidence="19 20" key="1">
    <citation type="journal article" date="2013" name="Nature">
        <title>Insights into bilaterian evolution from three spiralian genomes.</title>
        <authorList>
            <person name="Simakov O."/>
            <person name="Marletaz F."/>
            <person name="Cho S.J."/>
            <person name="Edsinger-Gonzales E."/>
            <person name="Havlak P."/>
            <person name="Hellsten U."/>
            <person name="Kuo D.H."/>
            <person name="Larsson T."/>
            <person name="Lv J."/>
            <person name="Arendt D."/>
            <person name="Savage R."/>
            <person name="Osoegawa K."/>
            <person name="de Jong P."/>
            <person name="Grimwood J."/>
            <person name="Chapman J.A."/>
            <person name="Shapiro H."/>
            <person name="Aerts A."/>
            <person name="Otillar R.P."/>
            <person name="Terry A.Y."/>
            <person name="Boore J.L."/>
            <person name="Grigoriev I.V."/>
            <person name="Lindberg D.R."/>
            <person name="Seaver E.C."/>
            <person name="Weisblat D.A."/>
            <person name="Putnam N.H."/>
            <person name="Rokhsar D.S."/>
        </authorList>
    </citation>
    <scope>NUCLEOTIDE SEQUENCE [LARGE SCALE GENOMIC DNA]</scope>
</reference>
<dbReference type="SMART" id="SM00326">
    <property type="entry name" value="SH3"/>
    <property type="match status" value="1"/>
</dbReference>
<dbReference type="Pfam" id="PF07714">
    <property type="entry name" value="PK_Tyr_Ser-Thr"/>
    <property type="match status" value="1"/>
</dbReference>
<comment type="catalytic activity">
    <reaction evidence="12">
        <text>L-seryl-[protein] + ATP = O-phospho-L-seryl-[protein] + ADP + H(+)</text>
        <dbReference type="Rhea" id="RHEA:17989"/>
        <dbReference type="Rhea" id="RHEA-COMP:9863"/>
        <dbReference type="Rhea" id="RHEA-COMP:11604"/>
        <dbReference type="ChEBI" id="CHEBI:15378"/>
        <dbReference type="ChEBI" id="CHEBI:29999"/>
        <dbReference type="ChEBI" id="CHEBI:30616"/>
        <dbReference type="ChEBI" id="CHEBI:83421"/>
        <dbReference type="ChEBI" id="CHEBI:456216"/>
        <dbReference type="EC" id="2.7.11.25"/>
    </reaction>
</comment>
<gene>
    <name evidence="19" type="ORF">LOTGIDRAFT_166312</name>
</gene>
<evidence type="ECO:0000256" key="7">
    <source>
        <dbReference type="ARBA" id="ARBA00022737"/>
    </source>
</evidence>
<dbReference type="SUPFAM" id="SSF56112">
    <property type="entry name" value="Protein kinase-like (PK-like)"/>
    <property type="match status" value="1"/>
</dbReference>
<dbReference type="KEGG" id="lgi:LOTGIDRAFT_166312"/>
<evidence type="ECO:0000256" key="8">
    <source>
        <dbReference type="ARBA" id="ARBA00022741"/>
    </source>
</evidence>
<evidence type="ECO:0000256" key="11">
    <source>
        <dbReference type="ARBA" id="ARBA00047559"/>
    </source>
</evidence>
<keyword evidence="4 13" id="KW-0728">SH3 domain</keyword>
<dbReference type="PRINTS" id="PR00452">
    <property type="entry name" value="SH3DOMAIN"/>
</dbReference>
<evidence type="ECO:0000256" key="16">
    <source>
        <dbReference type="SAM" id="MobiDB-lite"/>
    </source>
</evidence>
<accession>V3ZYK6</accession>
<evidence type="ECO:0000313" key="19">
    <source>
        <dbReference type="EMBL" id="ESO87725.1"/>
    </source>
</evidence>
<keyword evidence="5" id="KW-0723">Serine/threonine-protein kinase</keyword>
<dbReference type="InterPro" id="IPR000719">
    <property type="entry name" value="Prot_kinase_dom"/>
</dbReference>
<dbReference type="CTD" id="20240300"/>
<dbReference type="InterPro" id="IPR001245">
    <property type="entry name" value="Ser-Thr/Tyr_kinase_cat_dom"/>
</dbReference>
<dbReference type="EMBL" id="KB202849">
    <property type="protein sequence ID" value="ESO87725.1"/>
    <property type="molecule type" value="Genomic_DNA"/>
</dbReference>
<evidence type="ECO:0000256" key="15">
    <source>
        <dbReference type="SAM" id="Coils"/>
    </source>
</evidence>
<proteinExistence type="inferred from homology"/>
<dbReference type="GO" id="GO:0004706">
    <property type="term" value="F:JUN kinase kinase kinase activity"/>
    <property type="evidence" value="ECO:0007669"/>
    <property type="project" value="TreeGrafter"/>
</dbReference>
<dbReference type="PROSITE" id="PS50002">
    <property type="entry name" value="SH3"/>
    <property type="match status" value="1"/>
</dbReference>
<organism evidence="19 20">
    <name type="scientific">Lottia gigantea</name>
    <name type="common">Giant owl limpet</name>
    <dbReference type="NCBI Taxonomy" id="225164"/>
    <lineage>
        <taxon>Eukaryota</taxon>
        <taxon>Metazoa</taxon>
        <taxon>Spiralia</taxon>
        <taxon>Lophotrochozoa</taxon>
        <taxon>Mollusca</taxon>
        <taxon>Gastropoda</taxon>
        <taxon>Patellogastropoda</taxon>
        <taxon>Lottioidea</taxon>
        <taxon>Lottiidae</taxon>
        <taxon>Lottia</taxon>
    </lineage>
</organism>
<dbReference type="PROSITE" id="PS00108">
    <property type="entry name" value="PROTEIN_KINASE_ST"/>
    <property type="match status" value="1"/>
</dbReference>
<feature type="binding site" evidence="14">
    <location>
        <position position="134"/>
    </location>
    <ligand>
        <name>ATP</name>
        <dbReference type="ChEBI" id="CHEBI:30616"/>
    </ligand>
</feature>
<comment type="catalytic activity">
    <reaction evidence="11">
        <text>L-threonyl-[protein] + ATP = O-phospho-L-threonyl-[protein] + ADP + H(+)</text>
        <dbReference type="Rhea" id="RHEA:46608"/>
        <dbReference type="Rhea" id="RHEA-COMP:11060"/>
        <dbReference type="Rhea" id="RHEA-COMP:11605"/>
        <dbReference type="ChEBI" id="CHEBI:15378"/>
        <dbReference type="ChEBI" id="CHEBI:30013"/>
        <dbReference type="ChEBI" id="CHEBI:30616"/>
        <dbReference type="ChEBI" id="CHEBI:61977"/>
        <dbReference type="ChEBI" id="CHEBI:456216"/>
        <dbReference type="EC" id="2.7.11.25"/>
    </reaction>
</comment>
<evidence type="ECO:0000259" key="18">
    <source>
        <dbReference type="PROSITE" id="PS50011"/>
    </source>
</evidence>
<dbReference type="STRING" id="225164.V3ZYK6"/>
<dbReference type="RefSeq" id="XP_009061619.1">
    <property type="nucleotide sequence ID" value="XM_009063371.1"/>
</dbReference>
<dbReference type="FunFam" id="1.10.510.10:FF:000076">
    <property type="entry name" value="Mitogen-activated protein kinase kinase kinase"/>
    <property type="match status" value="1"/>
</dbReference>
<keyword evidence="8 14" id="KW-0547">Nucleotide-binding</keyword>
<dbReference type="Gene3D" id="1.10.510.10">
    <property type="entry name" value="Transferase(Phosphotransferase) domain 1"/>
    <property type="match status" value="1"/>
</dbReference>
<dbReference type="PROSITE" id="PS00107">
    <property type="entry name" value="PROTEIN_KINASE_ATP"/>
    <property type="match status" value="1"/>
</dbReference>
<feature type="domain" description="SH3" evidence="17">
    <location>
        <begin position="18"/>
        <end position="82"/>
    </location>
</feature>
<dbReference type="AlphaFoldDB" id="V3ZYK6"/>
<evidence type="ECO:0000256" key="14">
    <source>
        <dbReference type="PROSITE-ProRule" id="PRU10141"/>
    </source>
</evidence>
<keyword evidence="6" id="KW-0808">Transferase</keyword>
<feature type="domain" description="Protein kinase" evidence="18">
    <location>
        <begin position="107"/>
        <end position="376"/>
    </location>
</feature>
<feature type="coiled-coil region" evidence="15">
    <location>
        <begin position="394"/>
        <end position="454"/>
    </location>
</feature>
<dbReference type="Gene3D" id="2.30.30.40">
    <property type="entry name" value="SH3 Domains"/>
    <property type="match status" value="1"/>
</dbReference>
<keyword evidence="20" id="KW-1185">Reference proteome</keyword>
<name>V3ZYK6_LOTGI</name>
<dbReference type="GeneID" id="20240300"/>
<dbReference type="PANTHER" id="PTHR44329:SF293">
    <property type="entry name" value="MITOGEN-ACTIVATED PROTEIN KINASE KINASE KINASE"/>
    <property type="match status" value="1"/>
</dbReference>
<evidence type="ECO:0000256" key="10">
    <source>
        <dbReference type="ARBA" id="ARBA00022840"/>
    </source>
</evidence>
<evidence type="ECO:0000259" key="17">
    <source>
        <dbReference type="PROSITE" id="PS50002"/>
    </source>
</evidence>
<evidence type="ECO:0000256" key="1">
    <source>
        <dbReference type="ARBA" id="ARBA00001946"/>
    </source>
</evidence>
<dbReference type="InterPro" id="IPR017441">
    <property type="entry name" value="Protein_kinase_ATP_BS"/>
</dbReference>
<evidence type="ECO:0000256" key="12">
    <source>
        <dbReference type="ARBA" id="ARBA00048329"/>
    </source>
</evidence>
<dbReference type="PROSITE" id="PS50011">
    <property type="entry name" value="PROTEIN_KINASE_DOM"/>
    <property type="match status" value="1"/>
</dbReference>
<evidence type="ECO:0000313" key="20">
    <source>
        <dbReference type="Proteomes" id="UP000030746"/>
    </source>
</evidence>
<dbReference type="EC" id="2.7.11.25" evidence="3"/>
<feature type="region of interest" description="Disordered" evidence="16">
    <location>
        <begin position="495"/>
        <end position="522"/>
    </location>
</feature>
<dbReference type="InterPro" id="IPR036028">
    <property type="entry name" value="SH3-like_dom_sf"/>
</dbReference>
<dbReference type="Pfam" id="PF00018">
    <property type="entry name" value="SH3_1"/>
    <property type="match status" value="1"/>
</dbReference>
<dbReference type="InterPro" id="IPR001452">
    <property type="entry name" value="SH3_domain"/>
</dbReference>
<comment type="cofactor">
    <cofactor evidence="1">
        <name>Mg(2+)</name>
        <dbReference type="ChEBI" id="CHEBI:18420"/>
    </cofactor>
</comment>
<dbReference type="InterPro" id="IPR051681">
    <property type="entry name" value="Ser/Thr_Kinases-Pseudokinases"/>
</dbReference>
<keyword evidence="9" id="KW-0418">Kinase</keyword>
<dbReference type="PANTHER" id="PTHR44329">
    <property type="entry name" value="SERINE/THREONINE-PROTEIN KINASE TNNI3K-RELATED"/>
    <property type="match status" value="1"/>
</dbReference>
<dbReference type="PRINTS" id="PR00109">
    <property type="entry name" value="TYRKINASE"/>
</dbReference>
<dbReference type="OrthoDB" id="339325at2759"/>
<dbReference type="InterPro" id="IPR008271">
    <property type="entry name" value="Ser/Thr_kinase_AS"/>
</dbReference>
<dbReference type="GO" id="GO:0005524">
    <property type="term" value="F:ATP binding"/>
    <property type="evidence" value="ECO:0007669"/>
    <property type="project" value="UniProtKB-UniRule"/>
</dbReference>
<dbReference type="InterPro" id="IPR011009">
    <property type="entry name" value="Kinase-like_dom_sf"/>
</dbReference>
<dbReference type="Gene3D" id="3.30.200.20">
    <property type="entry name" value="Phosphorylase Kinase, domain 1"/>
    <property type="match status" value="1"/>
</dbReference>
<dbReference type="SUPFAM" id="SSF50044">
    <property type="entry name" value="SH3-domain"/>
    <property type="match status" value="1"/>
</dbReference>
<dbReference type="CDD" id="cd14061">
    <property type="entry name" value="STKc_MLK"/>
    <property type="match status" value="1"/>
</dbReference>
<keyword evidence="10 14" id="KW-0067">ATP-binding</keyword>
<evidence type="ECO:0000256" key="2">
    <source>
        <dbReference type="ARBA" id="ARBA00006529"/>
    </source>
</evidence>
<evidence type="ECO:0000256" key="13">
    <source>
        <dbReference type="PROSITE-ProRule" id="PRU00192"/>
    </source>
</evidence>
<evidence type="ECO:0000256" key="3">
    <source>
        <dbReference type="ARBA" id="ARBA00012406"/>
    </source>
</evidence>
<keyword evidence="15" id="KW-0175">Coiled coil</keyword>
<evidence type="ECO:0000256" key="9">
    <source>
        <dbReference type="ARBA" id="ARBA00022777"/>
    </source>
</evidence>
<protein>
    <recommendedName>
        <fullName evidence="3">mitogen-activated protein kinase kinase kinase</fullName>
        <ecNumber evidence="3">2.7.11.25</ecNumber>
    </recommendedName>
</protein>
<dbReference type="Proteomes" id="UP000030746">
    <property type="component" value="Unassembled WGS sequence"/>
</dbReference>
<sequence>MDPYRLDNWKRNSEPDRLPSAIWTAVFDYAATKEDELTLKRGEQVQILSTDSSISGDDGWWTGSVRNTVGIFPSNFVTKEDKLQNVQEYLPSSRDSKRPFEIDYKELKLSEVIGVGGFGKVYRGTWKNETVAIKTARHDDPDEPHSAIENIVQEAKLFWLLDHVNISNLVGVCLKEPNLCLVMEYAAGGSLNRVLSGGRRIPPDILVGWAVQIARGMYYLHEEAPLPLIHRDLKSSNILLKEAIEDNNLDYKTIKITDFGLAREVHKTTRMSQAGTYAWMAPEVIKCSRFSKSSDVWSYGIVLWELLTGETPYKGIDTLGVAYGVAVNKLKLPIPATCPEPFSRLMSDCWDQEPHERPTFGEILDRLDDISTSPFVSYPQESFHTLQEDWKLEIEAMFEELRSCEKDLRCREEEITKAELQQKHHEESLKKREQELAEREIELLERELNVLILQQVIQKPTPNKRKRKSKLKNLRIHGGKYISEPSGFRHNITVQKDMEQPMASSPESPPVSPAQSGQSIPRLRAIACK</sequence>
<evidence type="ECO:0000256" key="5">
    <source>
        <dbReference type="ARBA" id="ARBA00022527"/>
    </source>
</evidence>
<comment type="similarity">
    <text evidence="2">Belongs to the protein kinase superfamily. STE Ser/Thr protein kinase family. MAP kinase kinase kinase subfamily.</text>
</comment>
<keyword evidence="7" id="KW-0677">Repeat</keyword>